<name>A0ABQ4I8L0_9ACTN</name>
<reference evidence="4 5" key="1">
    <citation type="submission" date="2021-01" db="EMBL/GenBank/DDBJ databases">
        <title>Whole genome shotgun sequence of Verrucosispora gifhornensis NBRC 16317.</title>
        <authorList>
            <person name="Komaki H."/>
            <person name="Tamura T."/>
        </authorList>
    </citation>
    <scope>NUCLEOTIDE SEQUENCE [LARGE SCALE GENOMIC DNA]</scope>
    <source>
        <strain evidence="4 5">NBRC 16317</strain>
    </source>
</reference>
<feature type="compositionally biased region" description="Basic and acidic residues" evidence="1">
    <location>
        <begin position="424"/>
        <end position="434"/>
    </location>
</feature>
<evidence type="ECO:0000313" key="5">
    <source>
        <dbReference type="Proteomes" id="UP000647860"/>
    </source>
</evidence>
<feature type="compositionally biased region" description="Low complexity" evidence="1">
    <location>
        <begin position="242"/>
        <end position="255"/>
    </location>
</feature>
<feature type="transmembrane region" description="Helical" evidence="2">
    <location>
        <begin position="307"/>
        <end position="325"/>
    </location>
</feature>
<sequence>MSAPRVRRRRHRILIPVLLSALVVITTLVTHAIDQPNQTDAGFLSPLSTGDDGGSRLAAGLAERGVQVRRETDTLAALRAARSGPATLFVPAPQLLHPQTVDDLNLLPGHTRLVLVDPPRRVLDAAGMPLRPAGRRWAARAVAPHLTGPCALPEVTGATAAVARQRYAPTGPPGSVDLCYSAGLARLPGAAENVVVGASDPFRNGRIGEWDNELFATALLATTGRVLWLDLDGPAPPPPTPSTVRTTPPSEPDGGPYDEPDDDQGDPGAGDSTETTPAAPPGGNASGSGGPGREQTSNPLWSAFPPWFWALLAQLVLAALLIAVARARRFGPPTPEPLPVTVPAAETVFGRARLYHQAKAHQSAAEVLRAAAKDRLGRRLHLPADTPDVAAVVAAETGEHPDTVRDLLHGDAPDTDQELLELAKDLDRTARDPRPSPVRPPLPRSEGDPR</sequence>
<comment type="caution">
    <text evidence="4">The sequence shown here is derived from an EMBL/GenBank/DDBJ whole genome shotgun (WGS) entry which is preliminary data.</text>
</comment>
<keyword evidence="5" id="KW-1185">Reference proteome</keyword>
<evidence type="ECO:0000256" key="1">
    <source>
        <dbReference type="SAM" id="MobiDB-lite"/>
    </source>
</evidence>
<proteinExistence type="predicted"/>
<dbReference type="Pfam" id="PF14258">
    <property type="entry name" value="DUF4350"/>
    <property type="match status" value="1"/>
</dbReference>
<protein>
    <recommendedName>
        <fullName evidence="3">DUF4350 domain-containing protein</fullName>
    </recommendedName>
</protein>
<feature type="domain" description="DUF4350" evidence="3">
    <location>
        <begin position="47"/>
        <end position="220"/>
    </location>
</feature>
<dbReference type="Proteomes" id="UP000647860">
    <property type="component" value="Unassembled WGS sequence"/>
</dbReference>
<gene>
    <name evidence="4" type="ORF">Vgi01_08320</name>
</gene>
<feature type="region of interest" description="Disordered" evidence="1">
    <location>
        <begin position="230"/>
        <end position="298"/>
    </location>
</feature>
<feature type="compositionally biased region" description="Low complexity" evidence="1">
    <location>
        <begin position="269"/>
        <end position="283"/>
    </location>
</feature>
<feature type="compositionally biased region" description="Acidic residues" evidence="1">
    <location>
        <begin position="256"/>
        <end position="265"/>
    </location>
</feature>
<keyword evidence="2" id="KW-0472">Membrane</keyword>
<organism evidence="4 5">
    <name type="scientific">Micromonospora gifhornensis</name>
    <dbReference type="NCBI Taxonomy" id="84594"/>
    <lineage>
        <taxon>Bacteria</taxon>
        <taxon>Bacillati</taxon>
        <taxon>Actinomycetota</taxon>
        <taxon>Actinomycetes</taxon>
        <taxon>Micromonosporales</taxon>
        <taxon>Micromonosporaceae</taxon>
        <taxon>Micromonospora</taxon>
    </lineage>
</organism>
<dbReference type="RefSeq" id="WP_199180199.1">
    <property type="nucleotide sequence ID" value="NZ_BAAAGZ010000024.1"/>
</dbReference>
<evidence type="ECO:0000313" key="4">
    <source>
        <dbReference type="EMBL" id="GIJ14148.1"/>
    </source>
</evidence>
<dbReference type="InterPro" id="IPR025646">
    <property type="entry name" value="DUF4350"/>
</dbReference>
<keyword evidence="2" id="KW-1133">Transmembrane helix</keyword>
<feature type="region of interest" description="Disordered" evidence="1">
    <location>
        <begin position="424"/>
        <end position="450"/>
    </location>
</feature>
<evidence type="ECO:0000259" key="3">
    <source>
        <dbReference type="Pfam" id="PF14258"/>
    </source>
</evidence>
<dbReference type="EMBL" id="BOPA01000008">
    <property type="protein sequence ID" value="GIJ14148.1"/>
    <property type="molecule type" value="Genomic_DNA"/>
</dbReference>
<evidence type="ECO:0000256" key="2">
    <source>
        <dbReference type="SAM" id="Phobius"/>
    </source>
</evidence>
<accession>A0ABQ4I8L0</accession>
<keyword evidence="2" id="KW-0812">Transmembrane</keyword>